<reference evidence="2" key="1">
    <citation type="submission" date="2015-07" db="EMBL/GenBank/DDBJ databases">
        <title>Genome sequencing of Sunxiuqinia dokdonensis strain SK.</title>
        <authorList>
            <person name="Ahn S."/>
            <person name="Kim B.-C."/>
        </authorList>
    </citation>
    <scope>NUCLEOTIDE SEQUENCE [LARGE SCALE GENOMIC DNA]</scope>
    <source>
        <strain evidence="2">SK</strain>
    </source>
</reference>
<keyword evidence="2" id="KW-1185">Reference proteome</keyword>
<gene>
    <name evidence="1" type="ORF">NC99_37890</name>
</gene>
<sequence>MDLVEKNIRKITSYRKSLMVIDCHLVVLKRSMTMNVNN</sequence>
<dbReference type="AlphaFoldDB" id="A0A0L8V583"/>
<evidence type="ECO:0000313" key="2">
    <source>
        <dbReference type="Proteomes" id="UP000036958"/>
    </source>
</evidence>
<dbReference type="EMBL" id="LGIA01000190">
    <property type="protein sequence ID" value="KOH43362.1"/>
    <property type="molecule type" value="Genomic_DNA"/>
</dbReference>
<dbReference type="STRING" id="1409788.NC99_37890"/>
<name>A0A0L8V583_9BACT</name>
<accession>A0A0L8V583</accession>
<dbReference type="Proteomes" id="UP000036958">
    <property type="component" value="Unassembled WGS sequence"/>
</dbReference>
<organism evidence="1 2">
    <name type="scientific">Sunxiuqinia dokdonensis</name>
    <dbReference type="NCBI Taxonomy" id="1409788"/>
    <lineage>
        <taxon>Bacteria</taxon>
        <taxon>Pseudomonadati</taxon>
        <taxon>Bacteroidota</taxon>
        <taxon>Bacteroidia</taxon>
        <taxon>Marinilabiliales</taxon>
        <taxon>Prolixibacteraceae</taxon>
        <taxon>Sunxiuqinia</taxon>
    </lineage>
</organism>
<proteinExistence type="predicted"/>
<comment type="caution">
    <text evidence="1">The sequence shown here is derived from an EMBL/GenBank/DDBJ whole genome shotgun (WGS) entry which is preliminary data.</text>
</comment>
<evidence type="ECO:0000313" key="1">
    <source>
        <dbReference type="EMBL" id="KOH43362.1"/>
    </source>
</evidence>
<protein>
    <submittedName>
        <fullName evidence="1">Uncharacterized protein</fullName>
    </submittedName>
</protein>